<dbReference type="Pfam" id="PF14335">
    <property type="entry name" value="DUF4391"/>
    <property type="match status" value="1"/>
</dbReference>
<reference evidence="1 2" key="1">
    <citation type="submission" date="2017-04" db="EMBL/GenBank/DDBJ databases">
        <authorList>
            <person name="Afonso C.L."/>
            <person name="Miller P.J."/>
            <person name="Scott M.A."/>
            <person name="Spackman E."/>
            <person name="Goraichik I."/>
            <person name="Dimitrov K.M."/>
            <person name="Suarez D.L."/>
            <person name="Swayne D.E."/>
        </authorList>
    </citation>
    <scope>NUCLEOTIDE SEQUENCE [LARGE SCALE GENOMIC DNA]</scope>
    <source>
        <strain evidence="1 2">DSM 3385</strain>
    </source>
</reference>
<dbReference type="OrthoDB" id="9805811at2"/>
<dbReference type="EMBL" id="FWXY01000026">
    <property type="protein sequence ID" value="SMD05901.1"/>
    <property type="molecule type" value="Genomic_DNA"/>
</dbReference>
<evidence type="ECO:0000313" key="2">
    <source>
        <dbReference type="Proteomes" id="UP000192418"/>
    </source>
</evidence>
<dbReference type="STRING" id="1121400.SAMN02746065_12633"/>
<dbReference type="InterPro" id="IPR025503">
    <property type="entry name" value="DUF4391"/>
</dbReference>
<name>A0A1W2E857_9BACT</name>
<gene>
    <name evidence="1" type="ORF">SAMN02746065_12633</name>
</gene>
<sequence>MQLQAKLPSQSIVNYKFPDASRFGHVIAKKKIYKRATPTAKVKKLFVSQVQKITWAYKLSPATVNLPAHGGIEEIQVFTVGLKTGELSPEVLQTMDKAIPSPLLFMLTYNRKCRYVAVYKRPNDADKSSWMVSSYFGTRWMNESGEKLELPVVLDMEALYHFLIKSFIPIPKRKDEHLDDLVQRLDQVRAKEREAGRLEIRINKETQFNRRVEQIFKLMSPGTEVKTI</sequence>
<organism evidence="1 2">
    <name type="scientific">Desulfocicer vacuolatum DSM 3385</name>
    <dbReference type="NCBI Taxonomy" id="1121400"/>
    <lineage>
        <taxon>Bacteria</taxon>
        <taxon>Pseudomonadati</taxon>
        <taxon>Thermodesulfobacteriota</taxon>
        <taxon>Desulfobacteria</taxon>
        <taxon>Desulfobacterales</taxon>
        <taxon>Desulfobacteraceae</taxon>
        <taxon>Desulfocicer</taxon>
    </lineage>
</organism>
<dbReference type="AlphaFoldDB" id="A0A1W2E857"/>
<keyword evidence="2" id="KW-1185">Reference proteome</keyword>
<dbReference type="RefSeq" id="WP_084071360.1">
    <property type="nucleotide sequence ID" value="NZ_FWXY01000026.1"/>
</dbReference>
<accession>A0A1W2E857</accession>
<proteinExistence type="predicted"/>
<evidence type="ECO:0008006" key="3">
    <source>
        <dbReference type="Google" id="ProtNLM"/>
    </source>
</evidence>
<protein>
    <recommendedName>
        <fullName evidence="3">DUF4391 domain-containing protein</fullName>
    </recommendedName>
</protein>
<dbReference type="Proteomes" id="UP000192418">
    <property type="component" value="Unassembled WGS sequence"/>
</dbReference>
<evidence type="ECO:0000313" key="1">
    <source>
        <dbReference type="EMBL" id="SMD05901.1"/>
    </source>
</evidence>